<keyword evidence="7" id="KW-0732">Signal</keyword>
<keyword evidence="3" id="KW-0223">Dioxygenase</keyword>
<evidence type="ECO:0000313" key="10">
    <source>
        <dbReference type="Proteomes" id="UP001583172"/>
    </source>
</evidence>
<dbReference type="PANTHER" id="PTHR10869:SF246">
    <property type="entry name" value="TRANSMEMBRANE PROLYL 4-HYDROXYLASE"/>
    <property type="match status" value="1"/>
</dbReference>
<dbReference type="SMART" id="SM00702">
    <property type="entry name" value="P4Hc"/>
    <property type="match status" value="1"/>
</dbReference>
<feature type="chain" id="PRO_5047483383" description="Fe2OG dioxygenase domain-containing protein" evidence="7">
    <location>
        <begin position="24"/>
        <end position="275"/>
    </location>
</feature>
<feature type="compositionally biased region" description="Polar residues" evidence="6">
    <location>
        <begin position="79"/>
        <end position="103"/>
    </location>
</feature>
<evidence type="ECO:0000256" key="7">
    <source>
        <dbReference type="SAM" id="SignalP"/>
    </source>
</evidence>
<dbReference type="PROSITE" id="PS51471">
    <property type="entry name" value="FE2OG_OXY"/>
    <property type="match status" value="1"/>
</dbReference>
<dbReference type="Gene3D" id="2.60.120.620">
    <property type="entry name" value="q2cbj1_9rhob like domain"/>
    <property type="match status" value="1"/>
</dbReference>
<feature type="region of interest" description="Disordered" evidence="6">
    <location>
        <begin position="79"/>
        <end position="105"/>
    </location>
</feature>
<dbReference type="InterPro" id="IPR006620">
    <property type="entry name" value="Pro_4_hyd_alph"/>
</dbReference>
<proteinExistence type="predicted"/>
<dbReference type="PANTHER" id="PTHR10869">
    <property type="entry name" value="PROLYL 4-HYDROXYLASE ALPHA SUBUNIT"/>
    <property type="match status" value="1"/>
</dbReference>
<gene>
    <name evidence="9" type="ORF">VTJ49DRAFT_2608</name>
</gene>
<dbReference type="Proteomes" id="UP001583172">
    <property type="component" value="Unassembled WGS sequence"/>
</dbReference>
<protein>
    <recommendedName>
        <fullName evidence="8">Fe2OG dioxygenase domain-containing protein</fullName>
    </recommendedName>
</protein>
<evidence type="ECO:0000256" key="5">
    <source>
        <dbReference type="ARBA" id="ARBA00023004"/>
    </source>
</evidence>
<evidence type="ECO:0000256" key="4">
    <source>
        <dbReference type="ARBA" id="ARBA00023002"/>
    </source>
</evidence>
<comment type="cofactor">
    <cofactor evidence="1">
        <name>L-ascorbate</name>
        <dbReference type="ChEBI" id="CHEBI:38290"/>
    </cofactor>
</comment>
<sequence length="275" mass="29962">MPSLTCLTLAALGGLAILPGAAASKQTLLKTDDYVCEHPPYKPRIVSKSPLVIYLENFITPSERAYLLDLGKSTFTPSGITNRRGNANTDTTSIRTSHSTNLPPTDPVVSCIESRALRFQGLPTTTAARSRLEPLQLVKYEPTQHFHFHTDWFTSPSDAAPEAGGNRATSFFAYVHVEKGTTGGGTNFPRLTLEADEEEEWCEEGLVDCDAEREEGVTFRPVEGNAVFWVNLDQQGRGDERTLHAGLPVVTGGKVGMNIWTREGDVGEEIRGGVV</sequence>
<dbReference type="InterPro" id="IPR045054">
    <property type="entry name" value="P4HA-like"/>
</dbReference>
<evidence type="ECO:0000256" key="6">
    <source>
        <dbReference type="SAM" id="MobiDB-lite"/>
    </source>
</evidence>
<evidence type="ECO:0000256" key="2">
    <source>
        <dbReference type="ARBA" id="ARBA00022723"/>
    </source>
</evidence>
<dbReference type="Pfam" id="PF13640">
    <property type="entry name" value="2OG-FeII_Oxy_3"/>
    <property type="match status" value="1"/>
</dbReference>
<evidence type="ECO:0000256" key="1">
    <source>
        <dbReference type="ARBA" id="ARBA00001961"/>
    </source>
</evidence>
<feature type="signal peptide" evidence="7">
    <location>
        <begin position="1"/>
        <end position="23"/>
    </location>
</feature>
<evidence type="ECO:0000256" key="3">
    <source>
        <dbReference type="ARBA" id="ARBA00022964"/>
    </source>
</evidence>
<keyword evidence="10" id="KW-1185">Reference proteome</keyword>
<reference evidence="9 10" key="1">
    <citation type="journal article" date="2024" name="Commun. Biol.">
        <title>Comparative genomic analysis of thermophilic fungi reveals convergent evolutionary adaptations and gene losses.</title>
        <authorList>
            <person name="Steindorff A.S."/>
            <person name="Aguilar-Pontes M.V."/>
            <person name="Robinson A.J."/>
            <person name="Andreopoulos B."/>
            <person name="LaButti K."/>
            <person name="Kuo A."/>
            <person name="Mondo S."/>
            <person name="Riley R."/>
            <person name="Otillar R."/>
            <person name="Haridas S."/>
            <person name="Lipzen A."/>
            <person name="Grimwood J."/>
            <person name="Schmutz J."/>
            <person name="Clum A."/>
            <person name="Reid I.D."/>
            <person name="Moisan M.C."/>
            <person name="Butler G."/>
            <person name="Nguyen T.T.M."/>
            <person name="Dewar K."/>
            <person name="Conant G."/>
            <person name="Drula E."/>
            <person name="Henrissat B."/>
            <person name="Hansel C."/>
            <person name="Singer S."/>
            <person name="Hutchinson M.I."/>
            <person name="de Vries R.P."/>
            <person name="Natvig D.O."/>
            <person name="Powell A.J."/>
            <person name="Tsang A."/>
            <person name="Grigoriev I.V."/>
        </authorList>
    </citation>
    <scope>NUCLEOTIDE SEQUENCE [LARGE SCALE GENOMIC DNA]</scope>
    <source>
        <strain evidence="9 10">CBS 620.91</strain>
    </source>
</reference>
<feature type="domain" description="Fe2OG dioxygenase" evidence="8">
    <location>
        <begin position="131"/>
        <end position="263"/>
    </location>
</feature>
<dbReference type="InterPro" id="IPR005123">
    <property type="entry name" value="Oxoglu/Fe-dep_dioxygenase_dom"/>
</dbReference>
<name>A0ABR3VAT7_HUMIN</name>
<dbReference type="EMBL" id="JAZGSY010000210">
    <property type="protein sequence ID" value="KAL1838501.1"/>
    <property type="molecule type" value="Genomic_DNA"/>
</dbReference>
<organism evidence="9 10">
    <name type="scientific">Humicola insolens</name>
    <name type="common">Soft-rot fungus</name>
    <dbReference type="NCBI Taxonomy" id="85995"/>
    <lineage>
        <taxon>Eukaryota</taxon>
        <taxon>Fungi</taxon>
        <taxon>Dikarya</taxon>
        <taxon>Ascomycota</taxon>
        <taxon>Pezizomycotina</taxon>
        <taxon>Sordariomycetes</taxon>
        <taxon>Sordariomycetidae</taxon>
        <taxon>Sordariales</taxon>
        <taxon>Chaetomiaceae</taxon>
        <taxon>Mycothermus</taxon>
    </lineage>
</organism>
<keyword evidence="4" id="KW-0560">Oxidoreductase</keyword>
<comment type="caution">
    <text evidence="9">The sequence shown here is derived from an EMBL/GenBank/DDBJ whole genome shotgun (WGS) entry which is preliminary data.</text>
</comment>
<dbReference type="InterPro" id="IPR044862">
    <property type="entry name" value="Pro_4_hyd_alph_FE2OG_OXY"/>
</dbReference>
<evidence type="ECO:0000313" key="9">
    <source>
        <dbReference type="EMBL" id="KAL1838501.1"/>
    </source>
</evidence>
<keyword evidence="5" id="KW-0408">Iron</keyword>
<accession>A0ABR3VAT7</accession>
<evidence type="ECO:0000259" key="8">
    <source>
        <dbReference type="PROSITE" id="PS51471"/>
    </source>
</evidence>
<keyword evidence="2" id="KW-0479">Metal-binding</keyword>